<feature type="transmembrane region" description="Helical" evidence="1">
    <location>
        <begin position="12"/>
        <end position="32"/>
    </location>
</feature>
<feature type="transmembrane region" description="Helical" evidence="1">
    <location>
        <begin position="134"/>
        <end position="151"/>
    </location>
</feature>
<protein>
    <submittedName>
        <fullName evidence="4">Quinol oxidase</fullName>
    </submittedName>
</protein>
<feature type="domain" description="TQO small subunit DoxD" evidence="2">
    <location>
        <begin position="19"/>
        <end position="178"/>
    </location>
</feature>
<keyword evidence="1" id="KW-0472">Membrane</keyword>
<evidence type="ECO:0000259" key="3">
    <source>
        <dbReference type="Pfam" id="PF07680"/>
    </source>
</evidence>
<keyword evidence="5" id="KW-1185">Reference proteome</keyword>
<dbReference type="InterPro" id="IPR011636">
    <property type="entry name" value="DoxA"/>
</dbReference>
<dbReference type="EMBL" id="CP094326">
    <property type="protein sequence ID" value="UNY98455.1"/>
    <property type="molecule type" value="Genomic_DNA"/>
</dbReference>
<feature type="transmembrane region" description="Helical" evidence="1">
    <location>
        <begin position="110"/>
        <end position="128"/>
    </location>
</feature>
<sequence>MENIKHKNMPEGYQLSGLFTTALRLVVGWTYFSAFWRRLVLADKLDPDLPGYIGEKFNHFLPNALGIKPMIAYLVTHPDTLWYTMVIFTIVEGIVGLFFMLGLFTRLMSIGVFGLAMGILLGAGWIGTTCLDEWQIGVLGIAAGFTIYLTGSGKFSVDALMISKNKPFIHKKWFTLLASGPLSIQIKNLHRIVGIGSGVILFITLFTNQYFHGGVWGNLHNKSVKPKLEITDPNINLSKLSFDVFRTEGADVYGSFLIGIALKDANDKTLFSLNGKDLSLPDTLHIDNYYVANVKPGAHSLIIPLGAKARITVNLPDNISVGNNTPYTLILTDISGIEWEAHVLP</sequence>
<keyword evidence="1" id="KW-1133">Transmembrane helix</keyword>
<evidence type="ECO:0000313" key="4">
    <source>
        <dbReference type="EMBL" id="UNY98455.1"/>
    </source>
</evidence>
<feature type="transmembrane region" description="Helical" evidence="1">
    <location>
        <begin position="192"/>
        <end position="211"/>
    </location>
</feature>
<reference evidence="4 5" key="1">
    <citation type="journal article" date="2018" name="Int. J. Syst. Evol. Microbiol.">
        <title>Zhouia spongiae sp. nov., isolated from a marine sponge.</title>
        <authorList>
            <person name="Zhuang L."/>
            <person name="Lin B."/>
            <person name="Qin F."/>
            <person name="Luo L."/>
        </authorList>
    </citation>
    <scope>NUCLEOTIDE SEQUENCE [LARGE SCALE GENOMIC DNA]</scope>
    <source>
        <strain evidence="4 5">HN-Y44</strain>
    </source>
</reference>
<dbReference type="Pfam" id="PF04173">
    <property type="entry name" value="DoxD"/>
    <property type="match status" value="1"/>
</dbReference>
<evidence type="ECO:0000313" key="5">
    <source>
        <dbReference type="Proteomes" id="UP000829476"/>
    </source>
</evidence>
<accession>A0ABY3YLF8</accession>
<feature type="transmembrane region" description="Helical" evidence="1">
    <location>
        <begin position="80"/>
        <end position="103"/>
    </location>
</feature>
<evidence type="ECO:0000259" key="2">
    <source>
        <dbReference type="Pfam" id="PF04173"/>
    </source>
</evidence>
<evidence type="ECO:0000256" key="1">
    <source>
        <dbReference type="SAM" id="Phobius"/>
    </source>
</evidence>
<gene>
    <name evidence="4" type="ORF">MQE36_15415</name>
</gene>
<name>A0ABY3YLF8_9FLAO</name>
<dbReference type="InterPro" id="IPR017192">
    <property type="entry name" value="ThioSO4-Q_OxRdtase_DoxA/D"/>
</dbReference>
<keyword evidence="1" id="KW-0812">Transmembrane</keyword>
<organism evidence="4 5">
    <name type="scientific">Zhouia spongiae</name>
    <dbReference type="NCBI Taxonomy" id="2202721"/>
    <lineage>
        <taxon>Bacteria</taxon>
        <taxon>Pseudomonadati</taxon>
        <taxon>Bacteroidota</taxon>
        <taxon>Flavobacteriia</taxon>
        <taxon>Flavobacteriales</taxon>
        <taxon>Flavobacteriaceae</taxon>
        <taxon>Zhouia</taxon>
    </lineage>
</organism>
<feature type="domain" description="Thiosulphate:quinone oxidoreductase small subunit DoxA" evidence="3">
    <location>
        <begin position="211"/>
        <end position="341"/>
    </location>
</feature>
<proteinExistence type="predicted"/>
<dbReference type="InterPro" id="IPR007301">
    <property type="entry name" value="DoxD"/>
</dbReference>
<dbReference type="Proteomes" id="UP000829476">
    <property type="component" value="Chromosome"/>
</dbReference>
<dbReference type="Pfam" id="PF07680">
    <property type="entry name" value="DoxA"/>
    <property type="match status" value="1"/>
</dbReference>
<dbReference type="RefSeq" id="WP_242936861.1">
    <property type="nucleotide sequence ID" value="NZ_CP094326.1"/>
</dbReference>
<dbReference type="PIRSF" id="PIRSF037390">
    <property type="entry name" value="Thiosulph_Quin_oxidored_DoxA-D"/>
    <property type="match status" value="1"/>
</dbReference>